<evidence type="ECO:0000313" key="4">
    <source>
        <dbReference type="Proteomes" id="UP001165121"/>
    </source>
</evidence>
<evidence type="ECO:0000313" key="3">
    <source>
        <dbReference type="EMBL" id="GMF23563.1"/>
    </source>
</evidence>
<dbReference type="Proteomes" id="UP001165121">
    <property type="component" value="Unassembled WGS sequence"/>
</dbReference>
<comment type="caution">
    <text evidence="3">The sequence shown here is derived from an EMBL/GenBank/DDBJ whole genome shotgun (WGS) entry which is preliminary data.</text>
</comment>
<keyword evidence="4" id="KW-1185">Reference proteome</keyword>
<evidence type="ECO:0000259" key="2">
    <source>
        <dbReference type="Pfam" id="PF22936"/>
    </source>
</evidence>
<dbReference type="EMBL" id="BSXT01000290">
    <property type="protein sequence ID" value="GMF23563.1"/>
    <property type="molecule type" value="Genomic_DNA"/>
</dbReference>
<dbReference type="AlphaFoldDB" id="A0A9W6U0I5"/>
<reference evidence="3" key="1">
    <citation type="submission" date="2023-04" db="EMBL/GenBank/DDBJ databases">
        <title>Phytophthora fragariaefolia NBRC 109709.</title>
        <authorList>
            <person name="Ichikawa N."/>
            <person name="Sato H."/>
            <person name="Tonouchi N."/>
        </authorList>
    </citation>
    <scope>NUCLEOTIDE SEQUENCE</scope>
    <source>
        <strain evidence="3">NBRC 109709</strain>
    </source>
</reference>
<dbReference type="Pfam" id="PF22936">
    <property type="entry name" value="Pol_BBD"/>
    <property type="match status" value="1"/>
</dbReference>
<accession>A0A9W6U0I5</accession>
<sequence length="320" mass="35697">MFVDCQDQEHVAFVLAVLPGHLWGSTIVFTPEEFTVDKVETKLSAIFGAKSRGEISDLAKGVRVAHVDAVPAKPGITGKPSGTAKLNVSVLGKRKAPPVPEQDSHYNFGAMSCHYFAGMHNKMYGIGPHLKFQCPKRAKDHAQKVYRRDIWSTPKGIPKQHSSEPTPKMKGKCKRKAKAVRKEMPTEDCRWRIESTAMMLEDTVRSLYPFLLNLDDALTSDSWVLDSGCGFGLTSDASKLVEHRPDNGYMFTFAEGSKHMNTHVGTVKLYLHSPKGIKPFLFENIALVPLAKSNILSEIWLNRLNAKGFQRTHRPCKHVS</sequence>
<feature type="region of interest" description="Disordered" evidence="1">
    <location>
        <begin position="153"/>
        <end position="179"/>
    </location>
</feature>
<gene>
    <name evidence="3" type="ORF">Pfra01_000375400</name>
</gene>
<evidence type="ECO:0000256" key="1">
    <source>
        <dbReference type="SAM" id="MobiDB-lite"/>
    </source>
</evidence>
<protein>
    <submittedName>
        <fullName evidence="3">Unnamed protein product</fullName>
    </submittedName>
</protein>
<proteinExistence type="predicted"/>
<dbReference type="InterPro" id="IPR054722">
    <property type="entry name" value="PolX-like_BBD"/>
</dbReference>
<feature type="domain" description="Retrovirus-related Pol polyprotein from transposon TNT 1-94-like beta-barrel" evidence="2">
    <location>
        <begin position="223"/>
        <end position="299"/>
    </location>
</feature>
<feature type="compositionally biased region" description="Basic residues" evidence="1">
    <location>
        <begin position="169"/>
        <end position="179"/>
    </location>
</feature>
<organism evidence="3 4">
    <name type="scientific">Phytophthora fragariaefolia</name>
    <dbReference type="NCBI Taxonomy" id="1490495"/>
    <lineage>
        <taxon>Eukaryota</taxon>
        <taxon>Sar</taxon>
        <taxon>Stramenopiles</taxon>
        <taxon>Oomycota</taxon>
        <taxon>Peronosporomycetes</taxon>
        <taxon>Peronosporales</taxon>
        <taxon>Peronosporaceae</taxon>
        <taxon>Phytophthora</taxon>
    </lineage>
</organism>
<dbReference type="OrthoDB" id="118349at2759"/>
<name>A0A9W6U0I5_9STRA</name>